<accession>A0A8J7QWT5</accession>
<evidence type="ECO:0000313" key="3">
    <source>
        <dbReference type="EMBL" id="MBP0438113.1"/>
    </source>
</evidence>
<protein>
    <submittedName>
        <fullName evidence="3">Uncharacterized protein</fullName>
    </submittedName>
</protein>
<feature type="transmembrane region" description="Helical" evidence="2">
    <location>
        <begin position="171"/>
        <end position="190"/>
    </location>
</feature>
<dbReference type="AlphaFoldDB" id="A0A8J7QWT5"/>
<feature type="region of interest" description="Disordered" evidence="1">
    <location>
        <begin position="335"/>
        <end position="357"/>
    </location>
</feature>
<dbReference type="EMBL" id="JAGIYY010000001">
    <property type="protein sequence ID" value="MBP0438113.1"/>
    <property type="molecule type" value="Genomic_DNA"/>
</dbReference>
<evidence type="ECO:0000256" key="1">
    <source>
        <dbReference type="SAM" id="MobiDB-lite"/>
    </source>
</evidence>
<evidence type="ECO:0000256" key="2">
    <source>
        <dbReference type="SAM" id="Phobius"/>
    </source>
</evidence>
<dbReference type="Proteomes" id="UP000666240">
    <property type="component" value="Unassembled WGS sequence"/>
</dbReference>
<sequence>MADFVAVLKKTVEGLSENTPEVRARVYNKARATIQAKLAALSPPLPDGVAERQRQALEDAIRVVEQAYEPPVEPELDELDNFFGNYASEPDAAPASDPQAGFEPTRGSLPRVDPFALPEQDQARYPKAEGDHQVGDDAAENDAVEADEIRFERIAAPVSPQTAPRRRLSNGLIAAVLALVVLGGGAYALWLNQDAFTALLGQTTTAEDGIVRPADVAEGTDIPDDAAVNGEEGDAAEIASGDNSQPLTEGTEEQDVAAADPQGLVEDVPPADDAPSQDDAAKEPDATTDPAGEPIRKYTQRLQPDGTEVDAGPANGGVSIGEGTSVAELTQLAQAEQPAAPANPAPAGAPAPSAPAGESVAVGQRAIFYQERTATAAASADSGSLVWSVVQESPGGDAPPEPAIRAEVMIPAKDLQLRMTIRRNADPTLPASHIMEMIFLTPEGFEGGGIENVVRVALKDTEQSTGSPLLGIPARIADGFFLVALSDSPAEVQANMTLLRRQDWIDIPLIYKSGRRALITLEKGIPGGRVFEEVMRAWPNTTAG</sequence>
<feature type="region of interest" description="Disordered" evidence="1">
    <location>
        <begin position="83"/>
        <end position="114"/>
    </location>
</feature>
<reference evidence="3" key="1">
    <citation type="submission" date="2021-03" db="EMBL/GenBank/DDBJ databases">
        <title>Genome sequencing and assembly of Tianweitania sediminis.</title>
        <authorList>
            <person name="Chhetri G."/>
        </authorList>
    </citation>
    <scope>NUCLEOTIDE SEQUENCE</scope>
    <source>
        <strain evidence="3">Z8</strain>
    </source>
</reference>
<comment type="caution">
    <text evidence="3">The sequence shown here is derived from an EMBL/GenBank/DDBJ whole genome shotgun (WGS) entry which is preliminary data.</text>
</comment>
<gene>
    <name evidence="3" type="ORF">J5Y06_05595</name>
</gene>
<proteinExistence type="predicted"/>
<keyword evidence="2" id="KW-0472">Membrane</keyword>
<evidence type="ECO:0000313" key="4">
    <source>
        <dbReference type="Proteomes" id="UP000666240"/>
    </source>
</evidence>
<keyword evidence="2" id="KW-0812">Transmembrane</keyword>
<feature type="compositionally biased region" description="Low complexity" evidence="1">
    <location>
        <begin position="87"/>
        <end position="100"/>
    </location>
</feature>
<keyword evidence="2" id="KW-1133">Transmembrane helix</keyword>
<keyword evidence="4" id="KW-1185">Reference proteome</keyword>
<feature type="region of interest" description="Disordered" evidence="1">
    <location>
        <begin position="237"/>
        <end position="321"/>
    </location>
</feature>
<organism evidence="3 4">
    <name type="scientific">Tianweitania sediminis</name>
    <dbReference type="NCBI Taxonomy" id="1502156"/>
    <lineage>
        <taxon>Bacteria</taxon>
        <taxon>Pseudomonadati</taxon>
        <taxon>Pseudomonadota</taxon>
        <taxon>Alphaproteobacteria</taxon>
        <taxon>Hyphomicrobiales</taxon>
        <taxon>Phyllobacteriaceae</taxon>
        <taxon>Tianweitania</taxon>
    </lineage>
</organism>
<feature type="compositionally biased region" description="Pro residues" evidence="1">
    <location>
        <begin position="341"/>
        <end position="353"/>
    </location>
</feature>
<dbReference type="RefSeq" id="WP_209334044.1">
    <property type="nucleotide sequence ID" value="NZ_JAGIYY010000001.1"/>
</dbReference>
<name>A0A8J7QWT5_9HYPH</name>